<evidence type="ECO:0000256" key="1">
    <source>
        <dbReference type="SAM" id="MobiDB-lite"/>
    </source>
</evidence>
<dbReference type="AlphaFoldDB" id="A0A386WUI7"/>
<name>A0A386WUI7_9ACTN</name>
<evidence type="ECO:0000313" key="3">
    <source>
        <dbReference type="Proteomes" id="UP000267804"/>
    </source>
</evidence>
<feature type="region of interest" description="Disordered" evidence="1">
    <location>
        <begin position="323"/>
        <end position="369"/>
    </location>
</feature>
<dbReference type="Proteomes" id="UP000267804">
    <property type="component" value="Chromosome"/>
</dbReference>
<dbReference type="RefSeq" id="WP_120573529.1">
    <property type="nucleotide sequence ID" value="NZ_CP024087.1"/>
</dbReference>
<accession>A0A386WUI7</accession>
<protein>
    <submittedName>
        <fullName evidence="2">Uncharacterized protein</fullName>
    </submittedName>
</protein>
<dbReference type="EMBL" id="CP024087">
    <property type="protein sequence ID" value="AYF32166.1"/>
    <property type="molecule type" value="Genomic_DNA"/>
</dbReference>
<feature type="compositionally biased region" description="Low complexity" evidence="1">
    <location>
        <begin position="341"/>
        <end position="359"/>
    </location>
</feature>
<gene>
    <name evidence="2" type="ORF">CSH63_32960</name>
</gene>
<proteinExistence type="predicted"/>
<dbReference type="KEGG" id="mtua:CSH63_32960"/>
<sequence length="369" mass="39426">MTTNLQAADTETDQGLADEPRTWWFTFPLDSRYAARYVATYGTHETARAGVVAHFGESFAGQFASAEEAGVKARGLMRLRSDEWPGGPADPALEPEANGDVKHEITRAWKGGPGECGVQCACDLTYDGFDDLAQPTELMDRHIANPSGAEHPAAAASIEETPAADGPESRRLPAAGLEPGMYVASGEPEMPGWEVRHVERAEDGADLVGVVFAGPYYMEYDATELLELVDEQLVEQARAKARARARRAQQIEALRQLADLAERDEFVPLPPWTLRLHAGLDSTAAVRRLAAALDLPVSEDRYGARADWRYGGTEQCPAVHLEASAPHGPSAGKSGRASVVPPLALPAAPAAPETAPAAPAEDEQSGGER</sequence>
<feature type="compositionally biased region" description="Acidic residues" evidence="1">
    <location>
        <begin position="360"/>
        <end position="369"/>
    </location>
</feature>
<evidence type="ECO:0000313" key="2">
    <source>
        <dbReference type="EMBL" id="AYF32166.1"/>
    </source>
</evidence>
<reference evidence="2 3" key="1">
    <citation type="submission" date="2017-10" db="EMBL/GenBank/DDBJ databases">
        <title>Integration of genomic and chemical information greatly accelerates assignment of the full stereostructure of myelolactone, a potent inhibitor of myeloma from a marine-derived Micromonospora.</title>
        <authorList>
            <person name="Kim M.C."/>
            <person name="Machado H."/>
            <person name="Jensen P.R."/>
            <person name="Fenical W."/>
        </authorList>
    </citation>
    <scope>NUCLEOTIDE SEQUENCE [LARGE SCALE GENOMIC DNA]</scope>
    <source>
        <strain evidence="2 3">CNY-010</strain>
    </source>
</reference>
<organism evidence="2 3">
    <name type="scientific">Micromonospora tulbaghiae</name>
    <dbReference type="NCBI Taxonomy" id="479978"/>
    <lineage>
        <taxon>Bacteria</taxon>
        <taxon>Bacillati</taxon>
        <taxon>Actinomycetota</taxon>
        <taxon>Actinomycetes</taxon>
        <taxon>Micromonosporales</taxon>
        <taxon>Micromonosporaceae</taxon>
        <taxon>Micromonospora</taxon>
    </lineage>
</organism>